<keyword evidence="3" id="KW-0732">Signal</keyword>
<feature type="compositionally biased region" description="Basic and acidic residues" evidence="8">
    <location>
        <begin position="415"/>
        <end position="426"/>
    </location>
</feature>
<dbReference type="FunFam" id="3.30.160.60:FF:000446">
    <property type="entry name" value="Zinc finger protein"/>
    <property type="match status" value="1"/>
</dbReference>
<dbReference type="GO" id="GO:0005886">
    <property type="term" value="C:plasma membrane"/>
    <property type="evidence" value="ECO:0007669"/>
    <property type="project" value="TreeGrafter"/>
</dbReference>
<dbReference type="PANTHER" id="PTHR24369:SF210">
    <property type="entry name" value="CHAOPTIN-RELATED"/>
    <property type="match status" value="1"/>
</dbReference>
<evidence type="ECO:0000256" key="7">
    <source>
        <dbReference type="PROSITE-ProRule" id="PRU00042"/>
    </source>
</evidence>
<proteinExistence type="predicted"/>
<reference evidence="10" key="1">
    <citation type="journal article" date="2010" name="Science">
        <title>Plasticity of animal genome architecture unmasked by rapid evolution of a pelagic tunicate.</title>
        <authorList>
            <person name="Denoeud F."/>
            <person name="Henriet S."/>
            <person name="Mungpakdee S."/>
            <person name="Aury J.M."/>
            <person name="Da Silva C."/>
            <person name="Brinkmann H."/>
            <person name="Mikhaleva J."/>
            <person name="Olsen L.C."/>
            <person name="Jubin C."/>
            <person name="Canestro C."/>
            <person name="Bouquet J.M."/>
            <person name="Danks G."/>
            <person name="Poulain J."/>
            <person name="Campsteijn C."/>
            <person name="Adamski M."/>
            <person name="Cross I."/>
            <person name="Yadetie F."/>
            <person name="Muffato M."/>
            <person name="Louis A."/>
            <person name="Butcher S."/>
            <person name="Tsagkogeorga G."/>
            <person name="Konrad A."/>
            <person name="Singh S."/>
            <person name="Jensen M.F."/>
            <person name="Cong E.H."/>
            <person name="Eikeseth-Otteraa H."/>
            <person name="Noel B."/>
            <person name="Anthouard V."/>
            <person name="Porcel B.M."/>
            <person name="Kachouri-Lafond R."/>
            <person name="Nishino A."/>
            <person name="Ugolini M."/>
            <person name="Chourrout P."/>
            <person name="Nishida H."/>
            <person name="Aasland R."/>
            <person name="Huzurbazar S."/>
            <person name="Westhof E."/>
            <person name="Delsuc F."/>
            <person name="Lehrach H."/>
            <person name="Reinhardt R."/>
            <person name="Weissenbach J."/>
            <person name="Roy S.W."/>
            <person name="Artiguenave F."/>
            <person name="Postlethwait J.H."/>
            <person name="Manak J.R."/>
            <person name="Thompson E.M."/>
            <person name="Jaillon O."/>
            <person name="Du Pasquier L."/>
            <person name="Boudinot P."/>
            <person name="Liberles D.A."/>
            <person name="Volff J.N."/>
            <person name="Philippe H."/>
            <person name="Lenhard B."/>
            <person name="Roest Crollius H."/>
            <person name="Wincker P."/>
            <person name="Chourrout D."/>
        </authorList>
    </citation>
    <scope>NUCLEOTIDE SEQUENCE [LARGE SCALE GENOMIC DNA]</scope>
</reference>
<evidence type="ECO:0000256" key="6">
    <source>
        <dbReference type="ARBA" id="ARBA00022833"/>
    </source>
</evidence>
<dbReference type="AlphaFoldDB" id="E4X551"/>
<name>E4X551_OIKDI</name>
<dbReference type="InterPro" id="IPR001611">
    <property type="entry name" value="Leu-rich_rpt"/>
</dbReference>
<dbReference type="SMART" id="SM00369">
    <property type="entry name" value="LRR_TYP"/>
    <property type="match status" value="3"/>
</dbReference>
<dbReference type="PANTHER" id="PTHR24369">
    <property type="entry name" value="ANTIGEN BSP, PUTATIVE-RELATED"/>
    <property type="match status" value="1"/>
</dbReference>
<accession>E4X551</accession>
<dbReference type="InterPro" id="IPR050541">
    <property type="entry name" value="LRR_TM_domain-containing"/>
</dbReference>
<sequence>MNNITKVHRNAFDGLYRLQSLQLDHNSISKLHPLTFRGLVHLKVLNLEANKIKYVHPDLFITLSLGRIIQFSSIRNIHLNKNSIQRLSPDTFKHSHNLRLLLLGDNPWDCSCNGQWLSEFIARSPAILRFEFYVNKRLNFLLNLPKTKNARRKMMNCLLESLQLRRMAPPPSTSGQNSKQDVPALNLAQDSTVKARRSPRIHQEDRYDPCLQSDDEQEPDEPPLLPSTKPDNEKISQNDAKKLTTQTQTSKYPEPIGDPKDDPFYISTADFTSDSSSGEDDNQELMPTSPPSPAYEELVSTSIEGELKMHNLSNTLILPSGKLKIELPSPCQSPEPPPGPRTENGQRVCRYCGIFPEHVKNLAAHERACGSKRVSCEFCGKKFRSQKPLQKHMRHMHGATMTSKSPPAACSKNPIVKEEPQDHWETPDNNLTPNSSRTPSPIEHTPNTRTCKQCGDVFPNPAALRQHTRLVHVSMVGYGSSPLASTPEIYANRSLRRRNDSMNSCSPISPMKSPPSKRSRYRQNSLSTPQNSTPKLVDIKKEPDSETGRRSAGKYECEPCGKHHSPVSFSCHLCGKTRGTKFALKRHLRKVHDWSQEEIDEHFPDARKLGGNRKLGFDGNNTFHELPSLITYDRTPKPLSHDIARFEELFVLKRRSSLDSDEQKENESIECQVCGKEFEDRREFTLHVTKKHRAKFRRTDGRKIQRRRTLPLARTDVDSIENSSESSNDVDSYPCRYCDRVLTTKANRIIHERLHTGEKPFQCTVCLKSFPCFTYLTSHLEMAHDMLKG</sequence>
<dbReference type="Pfam" id="PF13855">
    <property type="entry name" value="LRR_8"/>
    <property type="match status" value="1"/>
</dbReference>
<keyword evidence="5 7" id="KW-0863">Zinc-finger</keyword>
<feature type="domain" description="C2H2-type" evidence="9">
    <location>
        <begin position="569"/>
        <end position="597"/>
    </location>
</feature>
<dbReference type="InterPro" id="IPR032675">
    <property type="entry name" value="LRR_dom_sf"/>
</dbReference>
<evidence type="ECO:0000256" key="4">
    <source>
        <dbReference type="ARBA" id="ARBA00022737"/>
    </source>
</evidence>
<evidence type="ECO:0000313" key="11">
    <source>
        <dbReference type="Proteomes" id="UP000001307"/>
    </source>
</evidence>
<feature type="compositionally biased region" description="Polar residues" evidence="8">
    <location>
        <begin position="427"/>
        <end position="448"/>
    </location>
</feature>
<dbReference type="Gene3D" id="3.30.160.60">
    <property type="entry name" value="Classic Zinc Finger"/>
    <property type="match status" value="4"/>
</dbReference>
<dbReference type="InterPro" id="IPR013087">
    <property type="entry name" value="Znf_C2H2_type"/>
</dbReference>
<keyword evidence="11" id="KW-1185">Reference proteome</keyword>
<feature type="compositionally biased region" description="Low complexity" evidence="8">
    <location>
        <begin position="504"/>
        <end position="514"/>
    </location>
</feature>
<feature type="compositionally biased region" description="Polar residues" evidence="8">
    <location>
        <begin position="522"/>
        <end position="534"/>
    </location>
</feature>
<dbReference type="PROSITE" id="PS50157">
    <property type="entry name" value="ZINC_FINGER_C2H2_2"/>
    <property type="match status" value="6"/>
</dbReference>
<dbReference type="InterPro" id="IPR036236">
    <property type="entry name" value="Znf_C2H2_sf"/>
</dbReference>
<dbReference type="EMBL" id="FN653025">
    <property type="protein sequence ID" value="CBY18420.1"/>
    <property type="molecule type" value="Genomic_DNA"/>
</dbReference>
<keyword evidence="2" id="KW-0479">Metal-binding</keyword>
<protein>
    <recommendedName>
        <fullName evidence="9">C2H2-type domain-containing protein</fullName>
    </recommendedName>
</protein>
<feature type="compositionally biased region" description="Basic and acidic residues" evidence="8">
    <location>
        <begin position="537"/>
        <end position="558"/>
    </location>
</feature>
<dbReference type="PROSITE" id="PS00028">
    <property type="entry name" value="ZINC_FINGER_C2H2_1"/>
    <property type="match status" value="5"/>
</dbReference>
<feature type="domain" description="C2H2-type" evidence="9">
    <location>
        <begin position="733"/>
        <end position="760"/>
    </location>
</feature>
<feature type="domain" description="C2H2-type" evidence="9">
    <location>
        <begin position="449"/>
        <end position="472"/>
    </location>
</feature>
<evidence type="ECO:0000256" key="2">
    <source>
        <dbReference type="ARBA" id="ARBA00022723"/>
    </source>
</evidence>
<dbReference type="InParanoid" id="E4X551"/>
<evidence type="ECO:0000259" key="9">
    <source>
        <dbReference type="PROSITE" id="PS50157"/>
    </source>
</evidence>
<keyword evidence="6" id="KW-0862">Zinc</keyword>
<dbReference type="GO" id="GO:0008270">
    <property type="term" value="F:zinc ion binding"/>
    <property type="evidence" value="ECO:0007669"/>
    <property type="project" value="UniProtKB-KW"/>
</dbReference>
<evidence type="ECO:0000256" key="1">
    <source>
        <dbReference type="ARBA" id="ARBA00022614"/>
    </source>
</evidence>
<feature type="compositionally biased region" description="Basic residues" evidence="8">
    <location>
        <begin position="388"/>
        <end position="397"/>
    </location>
</feature>
<dbReference type="Proteomes" id="UP000001307">
    <property type="component" value="Unassembled WGS sequence"/>
</dbReference>
<feature type="region of interest" description="Disordered" evidence="8">
    <location>
        <begin position="167"/>
        <end position="294"/>
    </location>
</feature>
<evidence type="ECO:0000256" key="8">
    <source>
        <dbReference type="SAM" id="MobiDB-lite"/>
    </source>
</evidence>
<evidence type="ECO:0000256" key="5">
    <source>
        <dbReference type="ARBA" id="ARBA00022771"/>
    </source>
</evidence>
<dbReference type="SUPFAM" id="SSF57667">
    <property type="entry name" value="beta-beta-alpha zinc fingers"/>
    <property type="match status" value="3"/>
</dbReference>
<evidence type="ECO:0000313" key="10">
    <source>
        <dbReference type="EMBL" id="CBY18420.1"/>
    </source>
</evidence>
<feature type="compositionally biased region" description="Basic and acidic residues" evidence="8">
    <location>
        <begin position="230"/>
        <end position="242"/>
    </location>
</feature>
<feature type="domain" description="C2H2-type" evidence="9">
    <location>
        <begin position="761"/>
        <end position="789"/>
    </location>
</feature>
<gene>
    <name evidence="10" type="ORF">GSOID_T00002279001</name>
</gene>
<feature type="domain" description="C2H2-type" evidence="9">
    <location>
        <begin position="669"/>
        <end position="697"/>
    </location>
</feature>
<organism evidence="10">
    <name type="scientific">Oikopleura dioica</name>
    <name type="common">Tunicate</name>
    <dbReference type="NCBI Taxonomy" id="34765"/>
    <lineage>
        <taxon>Eukaryota</taxon>
        <taxon>Metazoa</taxon>
        <taxon>Chordata</taxon>
        <taxon>Tunicata</taxon>
        <taxon>Appendicularia</taxon>
        <taxon>Copelata</taxon>
        <taxon>Oikopleuridae</taxon>
        <taxon>Oikopleura</taxon>
    </lineage>
</organism>
<dbReference type="Pfam" id="PF00096">
    <property type="entry name" value="zf-C2H2"/>
    <property type="match status" value="2"/>
</dbReference>
<dbReference type="OrthoDB" id="694479at2759"/>
<feature type="region of interest" description="Disordered" evidence="8">
    <location>
        <begin position="388"/>
        <end position="448"/>
    </location>
</feature>
<evidence type="ECO:0000256" key="3">
    <source>
        <dbReference type="ARBA" id="ARBA00022729"/>
    </source>
</evidence>
<keyword evidence="4" id="KW-0677">Repeat</keyword>
<dbReference type="SMART" id="SM00355">
    <property type="entry name" value="ZnF_C2H2"/>
    <property type="match status" value="6"/>
</dbReference>
<dbReference type="PROSITE" id="PS51450">
    <property type="entry name" value="LRR"/>
    <property type="match status" value="1"/>
</dbReference>
<keyword evidence="1" id="KW-0433">Leucine-rich repeat</keyword>
<dbReference type="SUPFAM" id="SSF52058">
    <property type="entry name" value="L domain-like"/>
    <property type="match status" value="1"/>
</dbReference>
<feature type="region of interest" description="Disordered" evidence="8">
    <location>
        <begin position="494"/>
        <end position="558"/>
    </location>
</feature>
<feature type="domain" description="C2H2-type" evidence="9">
    <location>
        <begin position="374"/>
        <end position="402"/>
    </location>
</feature>
<dbReference type="InterPro" id="IPR003591">
    <property type="entry name" value="Leu-rich_rpt_typical-subtyp"/>
</dbReference>
<dbReference type="Gene3D" id="3.80.10.10">
    <property type="entry name" value="Ribonuclease Inhibitor"/>
    <property type="match status" value="2"/>
</dbReference>